<dbReference type="PROSITE" id="PS00141">
    <property type="entry name" value="ASP_PROTEASE"/>
    <property type="match status" value="1"/>
</dbReference>
<dbReference type="GO" id="GO:0004190">
    <property type="term" value="F:aspartic-type endopeptidase activity"/>
    <property type="evidence" value="ECO:0007669"/>
    <property type="project" value="UniProtKB-KW"/>
</dbReference>
<dbReference type="CDD" id="cd05471">
    <property type="entry name" value="pepsin_like"/>
    <property type="match status" value="1"/>
</dbReference>
<sequence>MLYLLILVVLACIHQSVSAGFQLSGDAGVRILLPKRSSFTKQDGTFDHFKAVKHTTKIVNKYRQNLLNFQLNFGTFPPGFVSLPPLAAYPEEELERRQKEPLADEEDDVEWAGNIKIGTPPKTFLIDFDTGSADLWIPSSSCSHCTSSKSKYNNSASSTGAQKSGAFEIRYADGSNATGPIYTDTVTVGGVKATGQYFAAVTSESPNFAQDPIDGVLGLAFPSISRLRQNPFFVTASAQKSVKDDAFAFKLASNGSELYLGGTDASLYKGAVEYHNVSSTIGYWIINGASAEVNGKSAVSGFDTIIDSGTSIMYGPPAAVQAFYKAIPNSKLYDKSGGFYTFPCRTPPQVAFNWGGKSWTISAENLNFGETEQGSGECVGTLAGQDLGLGDNTWLLGDSFMKNVYSVFSFSKNAVGFAALK</sequence>
<feature type="chain" id="PRO_5022851998" evidence="7">
    <location>
        <begin position="20"/>
        <end position="421"/>
    </location>
</feature>
<dbReference type="InterPro" id="IPR001969">
    <property type="entry name" value="Aspartic_peptidase_AS"/>
</dbReference>
<dbReference type="AlphaFoldDB" id="A0A5C3PYM1"/>
<keyword evidence="3 6" id="KW-0064">Aspartyl protease</keyword>
<gene>
    <name evidence="9" type="ORF">K466DRAFT_510860</name>
</gene>
<evidence type="ECO:0000256" key="7">
    <source>
        <dbReference type="SAM" id="SignalP"/>
    </source>
</evidence>
<dbReference type="InParanoid" id="A0A5C3PYM1"/>
<dbReference type="PRINTS" id="PR00792">
    <property type="entry name" value="PEPSIN"/>
</dbReference>
<proteinExistence type="inferred from homology"/>
<feature type="domain" description="Peptidase A1" evidence="8">
    <location>
        <begin position="111"/>
        <end position="418"/>
    </location>
</feature>
<protein>
    <submittedName>
        <fullName evidence="9">Protease</fullName>
    </submittedName>
</protein>
<comment type="similarity">
    <text evidence="1 6">Belongs to the peptidase A1 family.</text>
</comment>
<keyword evidence="7" id="KW-0732">Signal</keyword>
<dbReference type="Gene3D" id="2.40.70.10">
    <property type="entry name" value="Acid Proteases"/>
    <property type="match status" value="2"/>
</dbReference>
<name>A0A5C3PYM1_9APHY</name>
<dbReference type="PANTHER" id="PTHR47966">
    <property type="entry name" value="BETA-SITE APP-CLEAVING ENZYME, ISOFORM A-RELATED"/>
    <property type="match status" value="1"/>
</dbReference>
<dbReference type="Pfam" id="PF00026">
    <property type="entry name" value="Asp"/>
    <property type="match status" value="1"/>
</dbReference>
<evidence type="ECO:0000256" key="6">
    <source>
        <dbReference type="RuleBase" id="RU000454"/>
    </source>
</evidence>
<dbReference type="STRING" id="1314778.A0A5C3PYM1"/>
<feature type="active site" evidence="5">
    <location>
        <position position="129"/>
    </location>
</feature>
<evidence type="ECO:0000259" key="8">
    <source>
        <dbReference type="PROSITE" id="PS51767"/>
    </source>
</evidence>
<feature type="signal peptide" evidence="7">
    <location>
        <begin position="1"/>
        <end position="19"/>
    </location>
</feature>
<evidence type="ECO:0000256" key="1">
    <source>
        <dbReference type="ARBA" id="ARBA00007447"/>
    </source>
</evidence>
<dbReference type="InterPro" id="IPR034164">
    <property type="entry name" value="Pepsin-like_dom"/>
</dbReference>
<dbReference type="FunCoup" id="A0A5C3PYM1">
    <property type="interactions" value="55"/>
</dbReference>
<keyword evidence="10" id="KW-1185">Reference proteome</keyword>
<accession>A0A5C3PYM1</accession>
<reference evidence="9 10" key="1">
    <citation type="journal article" date="2019" name="Nat. Ecol. Evol.">
        <title>Megaphylogeny resolves global patterns of mushroom evolution.</title>
        <authorList>
            <person name="Varga T."/>
            <person name="Krizsan K."/>
            <person name="Foldi C."/>
            <person name="Dima B."/>
            <person name="Sanchez-Garcia M."/>
            <person name="Sanchez-Ramirez S."/>
            <person name="Szollosi G.J."/>
            <person name="Szarkandi J.G."/>
            <person name="Papp V."/>
            <person name="Albert L."/>
            <person name="Andreopoulos W."/>
            <person name="Angelini C."/>
            <person name="Antonin V."/>
            <person name="Barry K.W."/>
            <person name="Bougher N.L."/>
            <person name="Buchanan P."/>
            <person name="Buyck B."/>
            <person name="Bense V."/>
            <person name="Catcheside P."/>
            <person name="Chovatia M."/>
            <person name="Cooper J."/>
            <person name="Damon W."/>
            <person name="Desjardin D."/>
            <person name="Finy P."/>
            <person name="Geml J."/>
            <person name="Haridas S."/>
            <person name="Hughes K."/>
            <person name="Justo A."/>
            <person name="Karasinski D."/>
            <person name="Kautmanova I."/>
            <person name="Kiss B."/>
            <person name="Kocsube S."/>
            <person name="Kotiranta H."/>
            <person name="LaButti K.M."/>
            <person name="Lechner B.E."/>
            <person name="Liimatainen K."/>
            <person name="Lipzen A."/>
            <person name="Lukacs Z."/>
            <person name="Mihaltcheva S."/>
            <person name="Morgado L.N."/>
            <person name="Niskanen T."/>
            <person name="Noordeloos M.E."/>
            <person name="Ohm R.A."/>
            <person name="Ortiz-Santana B."/>
            <person name="Ovrebo C."/>
            <person name="Racz N."/>
            <person name="Riley R."/>
            <person name="Savchenko A."/>
            <person name="Shiryaev A."/>
            <person name="Soop K."/>
            <person name="Spirin V."/>
            <person name="Szebenyi C."/>
            <person name="Tomsovsky M."/>
            <person name="Tulloss R.E."/>
            <person name="Uehling J."/>
            <person name="Grigoriev I.V."/>
            <person name="Vagvolgyi C."/>
            <person name="Papp T."/>
            <person name="Martin F.M."/>
            <person name="Miettinen O."/>
            <person name="Hibbett D.S."/>
            <person name="Nagy L.G."/>
        </authorList>
    </citation>
    <scope>NUCLEOTIDE SEQUENCE [LARGE SCALE GENOMIC DNA]</scope>
    <source>
        <strain evidence="9 10">HHB13444</strain>
    </source>
</reference>
<evidence type="ECO:0000256" key="4">
    <source>
        <dbReference type="ARBA" id="ARBA00022801"/>
    </source>
</evidence>
<dbReference type="EMBL" id="ML210975">
    <property type="protein sequence ID" value="TFK93917.1"/>
    <property type="molecule type" value="Genomic_DNA"/>
</dbReference>
<dbReference type="GO" id="GO:0006508">
    <property type="term" value="P:proteolysis"/>
    <property type="evidence" value="ECO:0007669"/>
    <property type="project" value="UniProtKB-KW"/>
</dbReference>
<dbReference type="FunFam" id="2.40.70.10:FF:000115">
    <property type="entry name" value="Lysosomal aspartic protease"/>
    <property type="match status" value="1"/>
</dbReference>
<dbReference type="PANTHER" id="PTHR47966:SF51">
    <property type="entry name" value="BETA-SITE APP-CLEAVING ENZYME, ISOFORM A-RELATED"/>
    <property type="match status" value="1"/>
</dbReference>
<evidence type="ECO:0000256" key="2">
    <source>
        <dbReference type="ARBA" id="ARBA00022670"/>
    </source>
</evidence>
<dbReference type="SUPFAM" id="SSF50630">
    <property type="entry name" value="Acid proteases"/>
    <property type="match status" value="1"/>
</dbReference>
<dbReference type="InterPro" id="IPR001461">
    <property type="entry name" value="Aspartic_peptidase_A1"/>
</dbReference>
<dbReference type="PROSITE" id="PS51767">
    <property type="entry name" value="PEPTIDASE_A1"/>
    <property type="match status" value="1"/>
</dbReference>
<evidence type="ECO:0000256" key="5">
    <source>
        <dbReference type="PIRSR" id="PIRSR601461-1"/>
    </source>
</evidence>
<feature type="active site" evidence="5">
    <location>
        <position position="307"/>
    </location>
</feature>
<dbReference type="InterPro" id="IPR033121">
    <property type="entry name" value="PEPTIDASE_A1"/>
</dbReference>
<keyword evidence="4 6" id="KW-0378">Hydrolase</keyword>
<evidence type="ECO:0000313" key="9">
    <source>
        <dbReference type="EMBL" id="TFK93917.1"/>
    </source>
</evidence>
<evidence type="ECO:0000256" key="3">
    <source>
        <dbReference type="ARBA" id="ARBA00022750"/>
    </source>
</evidence>
<evidence type="ECO:0000313" key="10">
    <source>
        <dbReference type="Proteomes" id="UP000308197"/>
    </source>
</evidence>
<dbReference type="InterPro" id="IPR021109">
    <property type="entry name" value="Peptidase_aspartic_dom_sf"/>
</dbReference>
<dbReference type="Proteomes" id="UP000308197">
    <property type="component" value="Unassembled WGS sequence"/>
</dbReference>
<organism evidence="9 10">
    <name type="scientific">Polyporus arcularius HHB13444</name>
    <dbReference type="NCBI Taxonomy" id="1314778"/>
    <lineage>
        <taxon>Eukaryota</taxon>
        <taxon>Fungi</taxon>
        <taxon>Dikarya</taxon>
        <taxon>Basidiomycota</taxon>
        <taxon>Agaricomycotina</taxon>
        <taxon>Agaricomycetes</taxon>
        <taxon>Polyporales</taxon>
        <taxon>Polyporaceae</taxon>
        <taxon>Polyporus</taxon>
    </lineage>
</organism>
<keyword evidence="2 6" id="KW-0645">Protease</keyword>